<keyword evidence="3 10" id="KW-0808">Transferase</keyword>
<dbReference type="PANTHER" id="PTHR46390">
    <property type="entry name" value="MANNOSE-1-PHOSPHATE GUANYLYLTRANSFERASE"/>
    <property type="match status" value="1"/>
</dbReference>
<dbReference type="Pfam" id="PF22640">
    <property type="entry name" value="ManC_GMP_beta-helix"/>
    <property type="match status" value="1"/>
</dbReference>
<evidence type="ECO:0000259" key="9">
    <source>
        <dbReference type="Pfam" id="PF22640"/>
    </source>
</evidence>
<dbReference type="OrthoDB" id="9806359at2"/>
<feature type="domain" description="Nucleotidyl transferase" evidence="8">
    <location>
        <begin position="1"/>
        <end position="278"/>
    </location>
</feature>
<dbReference type="AlphaFoldDB" id="A0A563DIB4"/>
<dbReference type="GO" id="GO:0004475">
    <property type="term" value="F:mannose-1-phosphate guanylyltransferase (GTP) activity"/>
    <property type="evidence" value="ECO:0007669"/>
    <property type="project" value="UniProtKB-EC"/>
</dbReference>
<evidence type="ECO:0000313" key="11">
    <source>
        <dbReference type="Proteomes" id="UP000319499"/>
    </source>
</evidence>
<dbReference type="InterPro" id="IPR005835">
    <property type="entry name" value="NTP_transferase_dom"/>
</dbReference>
<evidence type="ECO:0000256" key="6">
    <source>
        <dbReference type="ARBA" id="ARBA00023134"/>
    </source>
</evidence>
<dbReference type="PANTHER" id="PTHR46390:SF1">
    <property type="entry name" value="MANNOSE-1-PHOSPHATE GUANYLYLTRANSFERASE"/>
    <property type="match status" value="1"/>
</dbReference>
<reference evidence="10 11" key="1">
    <citation type="submission" date="2019-02" db="EMBL/GenBank/DDBJ databases">
        <title>Apibacter muscae sp. nov.: a novel member of the house fly microbiota.</title>
        <authorList>
            <person name="Park R."/>
        </authorList>
    </citation>
    <scope>NUCLEOTIDE SEQUENCE [LARGE SCALE GENOMIC DNA]</scope>
    <source>
        <strain evidence="10 11">AL1</strain>
    </source>
</reference>
<dbReference type="FunFam" id="3.90.550.10:FF:000046">
    <property type="entry name" value="Mannose-1-phosphate guanylyltransferase (GDP)"/>
    <property type="match status" value="1"/>
</dbReference>
<comment type="caution">
    <text evidence="10">The sequence shown here is derived from an EMBL/GenBank/DDBJ whole genome shotgun (WGS) entry which is preliminary data.</text>
</comment>
<dbReference type="InterPro" id="IPR029044">
    <property type="entry name" value="Nucleotide-diphossugar_trans"/>
</dbReference>
<protein>
    <recommendedName>
        <fullName evidence="2">mannose-1-phosphate guanylyltransferase</fullName>
        <ecNumber evidence="2">2.7.7.13</ecNumber>
    </recommendedName>
</protein>
<dbReference type="Pfam" id="PF00483">
    <property type="entry name" value="NTP_transferase"/>
    <property type="match status" value="1"/>
</dbReference>
<dbReference type="EC" id="2.7.7.13" evidence="2"/>
<dbReference type="Proteomes" id="UP000319499">
    <property type="component" value="Unassembled WGS sequence"/>
</dbReference>
<comment type="similarity">
    <text evidence="1">Belongs to the mannose-6-phosphate isomerase type 2 family.</text>
</comment>
<gene>
    <name evidence="10" type="ORF">ETU09_02060</name>
</gene>
<evidence type="ECO:0000256" key="7">
    <source>
        <dbReference type="ARBA" id="ARBA00047343"/>
    </source>
</evidence>
<keyword evidence="5" id="KW-0547">Nucleotide-binding</keyword>
<keyword evidence="11" id="KW-1185">Reference proteome</keyword>
<dbReference type="EMBL" id="SELH01000013">
    <property type="protein sequence ID" value="TWP29935.1"/>
    <property type="molecule type" value="Genomic_DNA"/>
</dbReference>
<accession>A0A563DIB4</accession>
<sequence>MAGGIGSRFWPMSTPKLPKQFHDILGTGKTLIQQTFHRISKIIPIENIYIITNEEYVNLTLEQLPEISKSQVIGEPKMMNTSACNIYMAEKIYNLNPDSCIIVAPSDHLILNEDEFSREVLIAFKKAEKQDILVTLGITPHRPDTGYGYIEFSENEKSTEAYKVKSFKEKPDLETAKSFLKSKNFLWNSGIFIWSSKSILNSSQLLLPEMYEKFQSIKTSYNTPNENIKIREVYNQIEKVSIDYGILEKSSNVWVIPSSFGWNDLGTWNALYENLSKDNEGNAIYGKNIHAYNSSNNILKTTQIDKTIIIDGLKDYIVVDTDDALLVCPRESDQEIKNYLKKIRTID</sequence>
<evidence type="ECO:0000256" key="1">
    <source>
        <dbReference type="ARBA" id="ARBA00006115"/>
    </source>
</evidence>
<evidence type="ECO:0000313" key="10">
    <source>
        <dbReference type="EMBL" id="TWP29935.1"/>
    </source>
</evidence>
<dbReference type="InterPro" id="IPR051161">
    <property type="entry name" value="Mannose-6P_isomerase_type2"/>
</dbReference>
<evidence type="ECO:0000256" key="3">
    <source>
        <dbReference type="ARBA" id="ARBA00022679"/>
    </source>
</evidence>
<dbReference type="InterPro" id="IPR049577">
    <property type="entry name" value="GMPP_N"/>
</dbReference>
<evidence type="ECO:0000259" key="8">
    <source>
        <dbReference type="Pfam" id="PF00483"/>
    </source>
</evidence>
<dbReference type="InterPro" id="IPR054566">
    <property type="entry name" value="ManC/GMP-like_b-helix"/>
</dbReference>
<comment type="catalytic activity">
    <reaction evidence="7">
        <text>alpha-D-mannose 1-phosphate + GTP + H(+) = GDP-alpha-D-mannose + diphosphate</text>
        <dbReference type="Rhea" id="RHEA:15229"/>
        <dbReference type="ChEBI" id="CHEBI:15378"/>
        <dbReference type="ChEBI" id="CHEBI:33019"/>
        <dbReference type="ChEBI" id="CHEBI:37565"/>
        <dbReference type="ChEBI" id="CHEBI:57527"/>
        <dbReference type="ChEBI" id="CHEBI:58409"/>
        <dbReference type="EC" id="2.7.7.13"/>
    </reaction>
</comment>
<feature type="domain" description="MannoseP isomerase/GMP-like beta-helix" evidence="9">
    <location>
        <begin position="293"/>
        <end position="342"/>
    </location>
</feature>
<name>A0A563DIB4_9FLAO</name>
<evidence type="ECO:0000256" key="2">
    <source>
        <dbReference type="ARBA" id="ARBA00012387"/>
    </source>
</evidence>
<dbReference type="SUPFAM" id="SSF159283">
    <property type="entry name" value="Guanosine diphospho-D-mannose pyrophosphorylase/mannose-6-phosphate isomerase linker domain"/>
    <property type="match status" value="1"/>
</dbReference>
<dbReference type="GO" id="GO:0005525">
    <property type="term" value="F:GTP binding"/>
    <property type="evidence" value="ECO:0007669"/>
    <property type="project" value="UniProtKB-KW"/>
</dbReference>
<evidence type="ECO:0000256" key="5">
    <source>
        <dbReference type="ARBA" id="ARBA00022741"/>
    </source>
</evidence>
<dbReference type="GO" id="GO:0009298">
    <property type="term" value="P:GDP-mannose biosynthetic process"/>
    <property type="evidence" value="ECO:0007669"/>
    <property type="project" value="TreeGrafter"/>
</dbReference>
<proteinExistence type="inferred from homology"/>
<evidence type="ECO:0000256" key="4">
    <source>
        <dbReference type="ARBA" id="ARBA00022695"/>
    </source>
</evidence>
<keyword evidence="6" id="KW-0342">GTP-binding</keyword>
<keyword evidence="4 10" id="KW-0548">Nucleotidyltransferase</keyword>
<dbReference type="Gene3D" id="3.90.550.10">
    <property type="entry name" value="Spore Coat Polysaccharide Biosynthesis Protein SpsA, Chain A"/>
    <property type="match status" value="1"/>
</dbReference>
<dbReference type="CDD" id="cd02509">
    <property type="entry name" value="GDP-M1P_Guanylyltransferase"/>
    <property type="match status" value="1"/>
</dbReference>
<dbReference type="SUPFAM" id="SSF53448">
    <property type="entry name" value="Nucleotide-diphospho-sugar transferases"/>
    <property type="match status" value="1"/>
</dbReference>
<organism evidence="10 11">
    <name type="scientific">Apibacter muscae</name>
    <dbReference type="NCBI Taxonomy" id="2509004"/>
    <lineage>
        <taxon>Bacteria</taxon>
        <taxon>Pseudomonadati</taxon>
        <taxon>Bacteroidota</taxon>
        <taxon>Flavobacteriia</taxon>
        <taxon>Flavobacteriales</taxon>
        <taxon>Weeksellaceae</taxon>
        <taxon>Apibacter</taxon>
    </lineage>
</organism>